<dbReference type="Pfam" id="PF00348">
    <property type="entry name" value="polyprenyl_synt"/>
    <property type="match status" value="1"/>
</dbReference>
<dbReference type="PROSITE" id="PS00723">
    <property type="entry name" value="POLYPRENYL_SYNTHASE_1"/>
    <property type="match status" value="1"/>
</dbReference>
<keyword evidence="3" id="KW-0460">Magnesium</keyword>
<evidence type="ECO:0000256" key="2">
    <source>
        <dbReference type="ARBA" id="ARBA00022723"/>
    </source>
</evidence>
<dbReference type="OrthoDB" id="6921389at2759"/>
<dbReference type="InterPro" id="IPR000092">
    <property type="entry name" value="Polyprenyl_synt"/>
</dbReference>
<keyword evidence="2" id="KW-0479">Metal-binding</keyword>
<name>A0A0J6F839_COCPO</name>
<comment type="similarity">
    <text evidence="4">Belongs to the FPP/GGPP synthase family.</text>
</comment>
<sequence length="467" mass="52527">MHRQTDSSPPLLQYFRRFSPTGNRTVQPSVNNLDSLSVARLLTPAAHSNGLPTPVLGFFRDAQSSENYSKPRAARPSDTHSAFLGPSSHPALTTPRTKGYKRRSVKCSIRFCSSEASRERPRNVAQVSQQIRELCANRTNDAYQQTTRRTTECFLAPFQANIDETICASPYDYTMSLPGKRTIPKFIGALQDWLHVPLTSMKIIENIATDMVNVSLMLDDIQDGSELRRGFPAAHVIYGCSQTINSSTYILVKAVERLQRLKNEECRVVFYEESRNLCVGQGFDLYWRHHVQCPSVDDYITMVDNKTGSFFRLATRLMVAAAPSSFGSAELFQLVSLMGRYYQIRDDYQNLASDEYAAKKGFCDDLSEGKFSLPLIHFLQHAPSQKADQIRGLIFHRHQGAGSPLKSTLSIETKQWILSEIKKVGSLEYVHDILDDMHEAMSRMLDGLESDLGKNVKLNALLAGLKL</sequence>
<dbReference type="GO" id="GO:0008299">
    <property type="term" value="P:isoprenoid biosynthetic process"/>
    <property type="evidence" value="ECO:0007669"/>
    <property type="project" value="InterPro"/>
</dbReference>
<reference evidence="7" key="2">
    <citation type="journal article" date="2009" name="Genome Res.">
        <title>Comparative genomic analyses of the human fungal pathogens Coccidioides and their relatives.</title>
        <authorList>
            <person name="Sharpton T.J."/>
            <person name="Stajich J.E."/>
            <person name="Rounsley S.D."/>
            <person name="Gardner M.J."/>
            <person name="Wortman J.R."/>
            <person name="Jordar V.S."/>
            <person name="Maiti R."/>
            <person name="Kodira C.D."/>
            <person name="Neafsey D.E."/>
            <person name="Zeng Q."/>
            <person name="Hung C.-Y."/>
            <person name="McMahan C."/>
            <person name="Muszewska A."/>
            <person name="Grynberg M."/>
            <person name="Mandel M.A."/>
            <person name="Kellner E.M."/>
            <person name="Barker B.M."/>
            <person name="Galgiani J.N."/>
            <person name="Orbach M.J."/>
            <person name="Kirkland T.N."/>
            <person name="Cole G.T."/>
            <person name="Henn M.R."/>
            <person name="Birren B.W."/>
            <person name="Taylor J.W."/>
        </authorList>
    </citation>
    <scope>NUCLEOTIDE SEQUENCE [LARGE SCALE GENOMIC DNA]</scope>
    <source>
        <strain evidence="7">RMSCC 3488</strain>
    </source>
</reference>
<dbReference type="GO" id="GO:0046872">
    <property type="term" value="F:metal ion binding"/>
    <property type="evidence" value="ECO:0007669"/>
    <property type="project" value="UniProtKB-KW"/>
</dbReference>
<evidence type="ECO:0000313" key="6">
    <source>
        <dbReference type="EMBL" id="KMM65460.1"/>
    </source>
</evidence>
<evidence type="ECO:0000256" key="5">
    <source>
        <dbReference type="SAM" id="MobiDB-lite"/>
    </source>
</evidence>
<keyword evidence="1 4" id="KW-0808">Transferase</keyword>
<dbReference type="AlphaFoldDB" id="A0A0J6F839"/>
<dbReference type="PANTHER" id="PTHR12001">
    <property type="entry name" value="GERANYLGERANYL PYROPHOSPHATE SYNTHASE"/>
    <property type="match status" value="1"/>
</dbReference>
<dbReference type="VEuPathDB" id="FungiDB:CPAG_01811"/>
<reference evidence="7" key="3">
    <citation type="journal article" date="2010" name="Genome Res.">
        <title>Population genomic sequencing of Coccidioides fungi reveals recent hybridization and transposon control.</title>
        <authorList>
            <person name="Neafsey D.E."/>
            <person name="Barker B.M."/>
            <person name="Sharpton T.J."/>
            <person name="Stajich J.E."/>
            <person name="Park D.J."/>
            <person name="Whiston E."/>
            <person name="Hung C.-Y."/>
            <person name="McMahan C."/>
            <person name="White J."/>
            <person name="Sykes S."/>
            <person name="Heiman D."/>
            <person name="Young S."/>
            <person name="Zeng Q."/>
            <person name="Abouelleil A."/>
            <person name="Aftuck L."/>
            <person name="Bessette D."/>
            <person name="Brown A."/>
            <person name="FitzGerald M."/>
            <person name="Lui A."/>
            <person name="Macdonald J.P."/>
            <person name="Priest M."/>
            <person name="Orbach M.J."/>
            <person name="Galgiani J.N."/>
            <person name="Kirkland T.N."/>
            <person name="Cole G.T."/>
            <person name="Birren B.W."/>
            <person name="Henn M.R."/>
            <person name="Taylor J.W."/>
            <person name="Rounsley S.D."/>
        </authorList>
    </citation>
    <scope>NUCLEOTIDE SEQUENCE [LARGE SCALE GENOMIC DNA]</scope>
    <source>
        <strain evidence="7">RMSCC 3488</strain>
    </source>
</reference>
<feature type="region of interest" description="Disordered" evidence="5">
    <location>
        <begin position="67"/>
        <end position="99"/>
    </location>
</feature>
<dbReference type="InterPro" id="IPR008949">
    <property type="entry name" value="Isoprenoid_synthase_dom_sf"/>
</dbReference>
<dbReference type="Proteomes" id="UP000054567">
    <property type="component" value="Unassembled WGS sequence"/>
</dbReference>
<gene>
    <name evidence="6" type="ORF">CPAG_01811</name>
</gene>
<protein>
    <submittedName>
        <fullName evidence="6">Geranylgeranyl pyrophosphate synthetase</fullName>
    </submittedName>
</protein>
<reference evidence="6 7" key="1">
    <citation type="submission" date="2007-06" db="EMBL/GenBank/DDBJ databases">
        <title>The Genome Sequence of Coccidioides posadasii RMSCC_3488.</title>
        <authorList>
            <consortium name="Coccidioides Genome Resources Consortium"/>
            <consortium name="The Broad Institute Genome Sequencing Platform"/>
            <person name="Henn M.R."/>
            <person name="Sykes S."/>
            <person name="Young S."/>
            <person name="Jaffe D."/>
            <person name="Berlin A."/>
            <person name="Alvarez P."/>
            <person name="Butler J."/>
            <person name="Gnerre S."/>
            <person name="Grabherr M."/>
            <person name="Mauceli E."/>
            <person name="Brockman W."/>
            <person name="Kodira C."/>
            <person name="Alvarado L."/>
            <person name="Zeng Q."/>
            <person name="Crawford M."/>
            <person name="Antoine C."/>
            <person name="Devon K."/>
            <person name="Galgiani J."/>
            <person name="Orsborn K."/>
            <person name="Lewis M.L."/>
            <person name="Nusbaum C."/>
            <person name="Galagan J."/>
            <person name="Birren B."/>
        </authorList>
    </citation>
    <scope>NUCLEOTIDE SEQUENCE [LARGE SCALE GENOMIC DNA]</scope>
    <source>
        <strain evidence="6 7">RMSCC 3488</strain>
    </source>
</reference>
<dbReference type="PROSITE" id="PS00444">
    <property type="entry name" value="POLYPRENYL_SYNTHASE_2"/>
    <property type="match status" value="1"/>
</dbReference>
<dbReference type="PANTHER" id="PTHR12001:SF44">
    <property type="entry name" value="GERANYLGERANYL PYROPHOSPHATE SYNTHASE"/>
    <property type="match status" value="1"/>
</dbReference>
<evidence type="ECO:0000256" key="3">
    <source>
        <dbReference type="ARBA" id="ARBA00022842"/>
    </source>
</evidence>
<evidence type="ECO:0000256" key="4">
    <source>
        <dbReference type="RuleBase" id="RU004466"/>
    </source>
</evidence>
<dbReference type="GO" id="GO:0046165">
    <property type="term" value="P:alcohol biosynthetic process"/>
    <property type="evidence" value="ECO:0007669"/>
    <property type="project" value="UniProtKB-ARBA"/>
</dbReference>
<accession>A0A0J6F839</accession>
<dbReference type="Gene3D" id="1.10.600.10">
    <property type="entry name" value="Farnesyl Diphosphate Synthase"/>
    <property type="match status" value="1"/>
</dbReference>
<dbReference type="GO" id="GO:0043386">
    <property type="term" value="P:mycotoxin biosynthetic process"/>
    <property type="evidence" value="ECO:0007669"/>
    <property type="project" value="UniProtKB-ARBA"/>
</dbReference>
<proteinExistence type="inferred from homology"/>
<dbReference type="SFLD" id="SFLDS00005">
    <property type="entry name" value="Isoprenoid_Synthase_Type_I"/>
    <property type="match status" value="1"/>
</dbReference>
<dbReference type="EMBL" id="DS268109">
    <property type="protein sequence ID" value="KMM65460.1"/>
    <property type="molecule type" value="Genomic_DNA"/>
</dbReference>
<dbReference type="InterPro" id="IPR033749">
    <property type="entry name" value="Polyprenyl_synt_CS"/>
</dbReference>
<dbReference type="GO" id="GO:0004659">
    <property type="term" value="F:prenyltransferase activity"/>
    <property type="evidence" value="ECO:0007669"/>
    <property type="project" value="InterPro"/>
</dbReference>
<evidence type="ECO:0000256" key="1">
    <source>
        <dbReference type="ARBA" id="ARBA00022679"/>
    </source>
</evidence>
<organism evidence="6 7">
    <name type="scientific">Coccidioides posadasii RMSCC 3488</name>
    <dbReference type="NCBI Taxonomy" id="454284"/>
    <lineage>
        <taxon>Eukaryota</taxon>
        <taxon>Fungi</taxon>
        <taxon>Dikarya</taxon>
        <taxon>Ascomycota</taxon>
        <taxon>Pezizomycotina</taxon>
        <taxon>Eurotiomycetes</taxon>
        <taxon>Eurotiomycetidae</taxon>
        <taxon>Onygenales</taxon>
        <taxon>Onygenaceae</taxon>
        <taxon>Coccidioides</taxon>
    </lineage>
</organism>
<dbReference type="SUPFAM" id="SSF48576">
    <property type="entry name" value="Terpenoid synthases"/>
    <property type="match status" value="1"/>
</dbReference>
<evidence type="ECO:0000313" key="7">
    <source>
        <dbReference type="Proteomes" id="UP000054567"/>
    </source>
</evidence>